<dbReference type="AlphaFoldDB" id="A0A916YIY6"/>
<comment type="similarity">
    <text evidence="5">In the N-terminal section; belongs to the DHBP synthase family.</text>
</comment>
<dbReference type="Gene3D" id="3.40.50.10990">
    <property type="entry name" value="GTP cyclohydrolase II"/>
    <property type="match status" value="1"/>
</dbReference>
<feature type="domain" description="GTP cyclohydrolase II" evidence="15">
    <location>
        <begin position="290"/>
        <end position="441"/>
    </location>
</feature>
<dbReference type="PIRSF" id="PIRSF001259">
    <property type="entry name" value="RibA"/>
    <property type="match status" value="1"/>
</dbReference>
<dbReference type="InterPro" id="IPR032677">
    <property type="entry name" value="GTP_cyclohydro_II"/>
</dbReference>
<proteinExistence type="inferred from homology"/>
<evidence type="ECO:0000313" key="17">
    <source>
        <dbReference type="Proteomes" id="UP000598997"/>
    </source>
</evidence>
<feature type="binding site" evidence="14">
    <location>
        <position position="108"/>
    </location>
    <ligand>
        <name>Mg(2+)</name>
        <dbReference type="ChEBI" id="CHEBI:18420"/>
        <label>2</label>
    </ligand>
</feature>
<evidence type="ECO:0000256" key="9">
    <source>
        <dbReference type="ARBA" id="ARBA00022619"/>
    </source>
</evidence>
<dbReference type="GO" id="GO:0008686">
    <property type="term" value="F:3,4-dihydroxy-2-butanone-4-phosphate synthase activity"/>
    <property type="evidence" value="ECO:0007669"/>
    <property type="project" value="UniProtKB-UniRule"/>
</dbReference>
<keyword evidence="13 14" id="KW-0456">Lyase</keyword>
<comment type="cofactor">
    <cofactor evidence="14">
        <name>Mg(2+)</name>
        <dbReference type="ChEBI" id="CHEBI:18420"/>
    </cofactor>
    <cofactor evidence="14">
        <name>Mn(2+)</name>
        <dbReference type="ChEBI" id="CHEBI:29035"/>
    </cofactor>
    <text evidence="14">Binds 2 divalent metal cations per subunit. Magnesium or manganese.</text>
</comment>
<evidence type="ECO:0000256" key="8">
    <source>
        <dbReference type="ARBA" id="ARBA00018836"/>
    </source>
</evidence>
<dbReference type="EMBL" id="BMIO01000006">
    <property type="protein sequence ID" value="GGD47414.1"/>
    <property type="molecule type" value="Genomic_DNA"/>
</dbReference>
<comment type="catalytic activity">
    <reaction evidence="1 14">
        <text>D-ribulose 5-phosphate = (2S)-2-hydroxy-3-oxobutyl phosphate + formate + H(+)</text>
        <dbReference type="Rhea" id="RHEA:18457"/>
        <dbReference type="ChEBI" id="CHEBI:15378"/>
        <dbReference type="ChEBI" id="CHEBI:15740"/>
        <dbReference type="ChEBI" id="CHEBI:58121"/>
        <dbReference type="ChEBI" id="CHEBI:58830"/>
        <dbReference type="EC" id="4.1.99.12"/>
    </reaction>
</comment>
<keyword evidence="17" id="KW-1185">Reference proteome</keyword>
<dbReference type="SUPFAM" id="SSF142695">
    <property type="entry name" value="RibA-like"/>
    <property type="match status" value="1"/>
</dbReference>
<dbReference type="Proteomes" id="UP000598997">
    <property type="component" value="Unassembled WGS sequence"/>
</dbReference>
<comment type="pathway">
    <text evidence="4 14">Cofactor biosynthesis; riboflavin biosynthesis; 2-hydroxy-3-oxobutyl phosphate from D-ribulose 5-phosphate: step 1/1.</text>
</comment>
<keyword evidence="10 14" id="KW-0479">Metal-binding</keyword>
<keyword evidence="9 14" id="KW-0686">Riboflavin biosynthesis</keyword>
<dbReference type="InterPro" id="IPR017945">
    <property type="entry name" value="DHBP_synth_RibB-like_a/b_dom"/>
</dbReference>
<dbReference type="EC" id="4.1.99.12" evidence="7 14"/>
<evidence type="ECO:0000256" key="10">
    <source>
        <dbReference type="ARBA" id="ARBA00022723"/>
    </source>
</evidence>
<evidence type="ECO:0000256" key="3">
    <source>
        <dbReference type="ARBA" id="ARBA00002284"/>
    </source>
</evidence>
<accession>A0A916YIY6</accession>
<dbReference type="NCBIfam" id="TIGR00506">
    <property type="entry name" value="ribB"/>
    <property type="match status" value="1"/>
</dbReference>
<dbReference type="Pfam" id="PF00926">
    <property type="entry name" value="DHBP_synthase"/>
    <property type="match status" value="1"/>
</dbReference>
<evidence type="ECO:0000256" key="14">
    <source>
        <dbReference type="HAMAP-Rule" id="MF_00180"/>
    </source>
</evidence>
<evidence type="ECO:0000259" key="15">
    <source>
        <dbReference type="Pfam" id="PF00925"/>
    </source>
</evidence>
<comment type="subunit">
    <text evidence="14">Homodimer.</text>
</comment>
<comment type="function">
    <text evidence="3 14">Catalyzes the conversion of D-ribulose 5-phosphate to formate and 3,4-dihydroxy-2-butanone 4-phosphate.</text>
</comment>
<keyword evidence="11 14" id="KW-0460">Magnesium</keyword>
<name>A0A916YIY6_9SPHN</name>
<evidence type="ECO:0000313" key="16">
    <source>
        <dbReference type="EMBL" id="GGD47414.1"/>
    </source>
</evidence>
<feature type="binding site" evidence="14">
    <location>
        <position position="108"/>
    </location>
    <ligand>
        <name>Mg(2+)</name>
        <dbReference type="ChEBI" id="CHEBI:18420"/>
        <label>1</label>
    </ligand>
</feature>
<dbReference type="GO" id="GO:0005829">
    <property type="term" value="C:cytosol"/>
    <property type="evidence" value="ECO:0007669"/>
    <property type="project" value="TreeGrafter"/>
</dbReference>
<gene>
    <name evidence="16" type="primary">ribBA</name>
    <name evidence="14" type="synonym">ribB</name>
    <name evidence="16" type="ORF">GCM10010989_22150</name>
</gene>
<dbReference type="Gene3D" id="3.90.870.10">
    <property type="entry name" value="DHBP synthase"/>
    <property type="match status" value="1"/>
</dbReference>
<evidence type="ECO:0000256" key="11">
    <source>
        <dbReference type="ARBA" id="ARBA00022842"/>
    </source>
</evidence>
<comment type="caution">
    <text evidence="16">The sequence shown here is derived from an EMBL/GenBank/DDBJ whole genome shotgun (WGS) entry which is preliminary data.</text>
</comment>
<evidence type="ECO:0000256" key="2">
    <source>
        <dbReference type="ARBA" id="ARBA00001936"/>
    </source>
</evidence>
<feature type="binding site" evidence="14">
    <location>
        <begin position="220"/>
        <end position="224"/>
    </location>
    <ligand>
        <name>D-ribulose 5-phosphate</name>
        <dbReference type="ChEBI" id="CHEBI:58121"/>
    </ligand>
</feature>
<keyword evidence="12 14" id="KW-0464">Manganese</keyword>
<feature type="site" description="Essential for catalytic activity" evidence="14">
    <location>
        <position position="206"/>
    </location>
</feature>
<comment type="similarity">
    <text evidence="6">In the C-terminal section; belongs to the GTP cyclohydrolase II family.</text>
</comment>
<organism evidence="16 17">
    <name type="scientific">Croceicoccus pelagius</name>
    <dbReference type="NCBI Taxonomy" id="1703341"/>
    <lineage>
        <taxon>Bacteria</taxon>
        <taxon>Pseudomonadati</taxon>
        <taxon>Pseudomonadota</taxon>
        <taxon>Alphaproteobacteria</taxon>
        <taxon>Sphingomonadales</taxon>
        <taxon>Erythrobacteraceae</taxon>
        <taxon>Croceicoccus</taxon>
    </lineage>
</organism>
<dbReference type="InterPro" id="IPR000422">
    <property type="entry name" value="DHBP_synthase_RibB"/>
</dbReference>
<evidence type="ECO:0000256" key="6">
    <source>
        <dbReference type="ARBA" id="ARBA00008976"/>
    </source>
</evidence>
<feature type="binding site" evidence="14">
    <location>
        <position position="112"/>
    </location>
    <ligand>
        <name>D-ribulose 5-phosphate</name>
        <dbReference type="ChEBI" id="CHEBI:58121"/>
    </ligand>
</feature>
<feature type="binding site" evidence="14">
    <location>
        <position position="223"/>
    </location>
    <ligand>
        <name>Mg(2+)</name>
        <dbReference type="ChEBI" id="CHEBI:18420"/>
        <label>2</label>
    </ligand>
</feature>
<dbReference type="GO" id="GO:0000287">
    <property type="term" value="F:magnesium ion binding"/>
    <property type="evidence" value="ECO:0007669"/>
    <property type="project" value="UniProtKB-UniRule"/>
</dbReference>
<protein>
    <recommendedName>
        <fullName evidence="8 14">3,4-dihydroxy-2-butanone 4-phosphate synthase</fullName>
        <shortName evidence="14">DHBP synthase</shortName>
        <ecNumber evidence="7 14">4.1.99.12</ecNumber>
    </recommendedName>
</protein>
<dbReference type="FunFam" id="3.90.870.10:FF:000001">
    <property type="entry name" value="Riboflavin biosynthesis protein RibBA"/>
    <property type="match status" value="1"/>
</dbReference>
<dbReference type="GO" id="GO:0030145">
    <property type="term" value="F:manganese ion binding"/>
    <property type="evidence" value="ECO:0007669"/>
    <property type="project" value="UniProtKB-UniRule"/>
</dbReference>
<sequence length="444" mass="48781">MKIFANHILMCEVAFMQTTITPTQERIRALVNQGMMSRSAIARAAGLHPNSLRDCTEDSWNPTSETLVKLDAFLRDNDDRPVLATPEEIIDEARNGRMFILVDDEDRENEGDLVIPAQMATPSAINFMATHGRGLICLALGKARVEDLGLELMSRNNRTRHETAFTTSIEAREGVTTGISAGDRARTISVAIDSSKGADDIVTPGHVFPLVARNGGVLVRAGHTEAAVDISRLAGLNPSGVICEIMNDDGTMARMDDLITFARRHDLKIGTIRDLIAYRRKHDHIVELRSETRFESQYGGTWTARAYYNTATGDETLALSLGHIGPEKPTLVRMHTLDIFRDTLGEQGPRSGLMQRAMKQIADEGAGVVVIINRHRKRLWSTVLDLHSGANSAPDMDELRDYGVGAQVLTELGVQEMILLTNTHHSLVALEGYGLSIAGERPID</sequence>
<evidence type="ECO:0000256" key="5">
    <source>
        <dbReference type="ARBA" id="ARBA00005520"/>
    </source>
</evidence>
<dbReference type="GO" id="GO:0009231">
    <property type="term" value="P:riboflavin biosynthetic process"/>
    <property type="evidence" value="ECO:0007669"/>
    <property type="project" value="UniProtKB-UniRule"/>
</dbReference>
<evidence type="ECO:0000256" key="1">
    <source>
        <dbReference type="ARBA" id="ARBA00000141"/>
    </source>
</evidence>
<evidence type="ECO:0000256" key="13">
    <source>
        <dbReference type="ARBA" id="ARBA00023239"/>
    </source>
</evidence>
<evidence type="ECO:0000256" key="7">
    <source>
        <dbReference type="ARBA" id="ARBA00012153"/>
    </source>
</evidence>
<comment type="similarity">
    <text evidence="14">Belongs to the DHBP synthase family.</text>
</comment>
<dbReference type="PANTHER" id="PTHR21327:SF34">
    <property type="entry name" value="3,4-DIHYDROXY-2-BUTANONE 4-PHOSPHATE SYNTHASE"/>
    <property type="match status" value="1"/>
</dbReference>
<feature type="binding site" evidence="14">
    <location>
        <begin position="107"/>
        <end position="108"/>
    </location>
    <ligand>
        <name>D-ribulose 5-phosphate</name>
        <dbReference type="ChEBI" id="CHEBI:58121"/>
    </ligand>
</feature>
<comment type="cofactor">
    <cofactor evidence="2">
        <name>Mn(2+)</name>
        <dbReference type="ChEBI" id="CHEBI:29035"/>
    </cofactor>
</comment>
<evidence type="ECO:0000256" key="4">
    <source>
        <dbReference type="ARBA" id="ARBA00004904"/>
    </source>
</evidence>
<evidence type="ECO:0000256" key="12">
    <source>
        <dbReference type="ARBA" id="ARBA00023211"/>
    </source>
</evidence>
<dbReference type="PANTHER" id="PTHR21327">
    <property type="entry name" value="GTP CYCLOHYDROLASE II-RELATED"/>
    <property type="match status" value="1"/>
</dbReference>
<dbReference type="SUPFAM" id="SSF55821">
    <property type="entry name" value="YrdC/RibB"/>
    <property type="match status" value="1"/>
</dbReference>
<dbReference type="HAMAP" id="MF_00180">
    <property type="entry name" value="RibB"/>
    <property type="match status" value="1"/>
</dbReference>
<dbReference type="InterPro" id="IPR036144">
    <property type="entry name" value="RibA-like_sf"/>
</dbReference>
<feature type="site" description="Essential for catalytic activity" evidence="14">
    <location>
        <position position="244"/>
    </location>
</feature>
<dbReference type="Pfam" id="PF00925">
    <property type="entry name" value="GTP_cyclohydro2"/>
    <property type="match status" value="1"/>
</dbReference>
<reference evidence="16 17" key="1">
    <citation type="journal article" date="2014" name="Int. J. Syst. Evol. Microbiol.">
        <title>Complete genome sequence of Corynebacterium casei LMG S-19264T (=DSM 44701T), isolated from a smear-ripened cheese.</title>
        <authorList>
            <consortium name="US DOE Joint Genome Institute (JGI-PGF)"/>
            <person name="Walter F."/>
            <person name="Albersmeier A."/>
            <person name="Kalinowski J."/>
            <person name="Ruckert C."/>
        </authorList>
    </citation>
    <scope>NUCLEOTIDE SEQUENCE [LARGE SCALE GENOMIC DNA]</scope>
    <source>
        <strain evidence="16 17">CGMCC 1.15358</strain>
    </source>
</reference>
<dbReference type="GO" id="GO:0003935">
    <property type="term" value="F:GTP cyclohydrolase II activity"/>
    <property type="evidence" value="ECO:0007669"/>
    <property type="project" value="TreeGrafter"/>
</dbReference>